<proteinExistence type="evidence at transcript level"/>
<dbReference type="PROSITE" id="PS51352">
    <property type="entry name" value="THIOREDOXIN_2"/>
    <property type="match status" value="1"/>
</dbReference>
<organism evidence="2">
    <name type="scientific">Corethrella appendiculata</name>
    <dbReference type="NCBI Taxonomy" id="1370023"/>
    <lineage>
        <taxon>Eukaryota</taxon>
        <taxon>Metazoa</taxon>
        <taxon>Ecdysozoa</taxon>
        <taxon>Arthropoda</taxon>
        <taxon>Hexapoda</taxon>
        <taxon>Insecta</taxon>
        <taxon>Pterygota</taxon>
        <taxon>Neoptera</taxon>
        <taxon>Endopterygota</taxon>
        <taxon>Diptera</taxon>
        <taxon>Nematocera</taxon>
        <taxon>Culicoidea</taxon>
        <taxon>Chaoboridae</taxon>
        <taxon>Corethrella</taxon>
    </lineage>
</organism>
<feature type="domain" description="Thioredoxin" evidence="1">
    <location>
        <begin position="617"/>
        <end position="752"/>
    </location>
</feature>
<reference evidence="2" key="1">
    <citation type="journal article" date="2014" name="Insect Biochem. Mol. Biol.">
        <title>An insight into the sialome of the frog biting fly, Corethrella appendiculata.</title>
        <authorList>
            <person name="Ribeiro J.M.C."/>
            <person name="Chagas A.C."/>
            <person name="Pham V.M."/>
            <person name="Lounibos L.P."/>
            <person name="Calvo E."/>
        </authorList>
    </citation>
    <scope>NUCLEOTIDE SEQUENCE</scope>
    <source>
        <tissue evidence="2">Salivary glands</tissue>
    </source>
</reference>
<dbReference type="SUPFAM" id="SSF52833">
    <property type="entry name" value="Thioredoxin-like"/>
    <property type="match status" value="2"/>
</dbReference>
<sequence>MLLYYGRELICIIALILTTYASIQNSPPKVAKYPAPTPFFTKGSLVSDWPAGNLAQTQTRVSLSELSLVFYYAPWCAESQHARAAYEHVARLYYRDAHFAAINCWQPGGECRLQYSKVQSWPVLMAYQPNGLAVQYHGPWTNAALSKFVLSLVNPLQRLSDPEDLLQMMTGKDAIVTAFIDTNLNAKEYKIFYQTSLKWLEKDPFQEIGFSVVTGESVAKFGVEVTPTIRIYLWNETIEYNGNSSWKSINLTKWIHNHVQCVSMWISPPGSVKSSSIAPYLKHGPILLFFTPRNLYSETSDAYSMLRQIGMEYYNCPNDNWVKEMAKEYIMEQRKDNLKTLNKLREDCSELFKRQTPTNSDDEFTENCIKTKPISISLVNVLNSSKFVDGKHKTFELEKNYCDIIGPKYETEFYQCSSQQQEDFGSDKTCSSGKFYRKTDDEIVKTSMLNSEFDFRSPENILKQHFRRKCTLLYLSELHGDNSNLFFEHSSEENDNLELIAGLACKTNRTISIMAIDSNLYHVFAERLGVDVLNAENKTRAVIVDHDNESTYVLNNKITINSLVKFIYDFTKGSLQRFKRSNNLNFENTHYFDLNIFHYENNRLYETRFNDYHTDGIKLQANQSSILVKDKNRNDFHREHIFMREINSHEFNEIVINSNKTVIVFFYSSQCAFCNLLTQNLLQISKILRQQPNLDFVRIDGDKNDLNWEFSMELYPSLIIFPNGRKSESRIFSVKNKVNIQNIIGFILSNLDRPMRLHAILLICNNSKRQISHEDCLNVLENEISENISSSLREWRKFQHKRRSILRRLQLLKKIYLILLSFNNKNHSSCDYNLLVNDIKSIIKIWKV</sequence>
<dbReference type="InterPro" id="IPR013766">
    <property type="entry name" value="Thioredoxin_domain"/>
</dbReference>
<dbReference type="InterPro" id="IPR036249">
    <property type="entry name" value="Thioredoxin-like_sf"/>
</dbReference>
<name>U5ESM9_9DIPT</name>
<dbReference type="EMBL" id="GANO01003172">
    <property type="protein sequence ID" value="JAB56699.1"/>
    <property type="molecule type" value="mRNA"/>
</dbReference>
<evidence type="ECO:0000259" key="1">
    <source>
        <dbReference type="PROSITE" id="PS51352"/>
    </source>
</evidence>
<dbReference type="InterPro" id="IPR052792">
    <property type="entry name" value="Thioredoxin_dom-contain_11"/>
</dbReference>
<protein>
    <submittedName>
        <fullName evidence="2">Putative thioredoxin-like protein</fullName>
    </submittedName>
</protein>
<evidence type="ECO:0000313" key="2">
    <source>
        <dbReference type="EMBL" id="JAB56699.1"/>
    </source>
</evidence>
<dbReference type="Pfam" id="PF00085">
    <property type="entry name" value="Thioredoxin"/>
    <property type="match status" value="2"/>
</dbReference>
<dbReference type="Gene3D" id="3.40.30.10">
    <property type="entry name" value="Glutaredoxin"/>
    <property type="match status" value="3"/>
</dbReference>
<dbReference type="PANTHER" id="PTHR46497">
    <property type="entry name" value="THIOREDOXIN DOMAIN-CONTAINING PROTEIN 11"/>
    <property type="match status" value="1"/>
</dbReference>
<dbReference type="AlphaFoldDB" id="U5ESM9"/>
<dbReference type="PANTHER" id="PTHR46497:SF1">
    <property type="entry name" value="THIOREDOXIN DOMAIN-CONTAINING PROTEIN 11"/>
    <property type="match status" value="1"/>
</dbReference>
<accession>U5ESM9</accession>